<comment type="subunit">
    <text evidence="6">Heterotetramer of two alpha and two beta subunits.</text>
</comment>
<dbReference type="EC" id="6.2.1.5" evidence="6"/>
<dbReference type="Proteomes" id="UP000183815">
    <property type="component" value="Unassembled WGS sequence"/>
</dbReference>
<dbReference type="GO" id="GO:0005524">
    <property type="term" value="F:ATP binding"/>
    <property type="evidence" value="ECO:0007669"/>
    <property type="project" value="UniProtKB-UniRule"/>
</dbReference>
<dbReference type="Pfam" id="PF08442">
    <property type="entry name" value="ATP-grasp_2"/>
    <property type="match status" value="1"/>
</dbReference>
<evidence type="ECO:0000259" key="8">
    <source>
        <dbReference type="Pfam" id="PF08442"/>
    </source>
</evidence>
<gene>
    <name evidence="6" type="primary">sucC</name>
    <name evidence="9" type="ORF">BEU04_02145</name>
</gene>
<feature type="binding site" evidence="6">
    <location>
        <position position="107"/>
    </location>
    <ligand>
        <name>ATP</name>
        <dbReference type="ChEBI" id="CHEBI:30616"/>
    </ligand>
</feature>
<dbReference type="InterPro" id="IPR017866">
    <property type="entry name" value="Succ-CoA_synthase_bsu_CS"/>
</dbReference>
<keyword evidence="6" id="KW-0067">ATP-binding</keyword>
<name>A0A1J5TFL1_9ARCH</name>
<dbReference type="GO" id="GO:0005829">
    <property type="term" value="C:cytosol"/>
    <property type="evidence" value="ECO:0007669"/>
    <property type="project" value="TreeGrafter"/>
</dbReference>
<dbReference type="InterPro" id="IPR013650">
    <property type="entry name" value="ATP-grasp_succ-CoA_synth-type"/>
</dbReference>
<feature type="binding site" evidence="6">
    <location>
        <position position="102"/>
    </location>
    <ligand>
        <name>ATP</name>
        <dbReference type="ChEBI" id="CHEBI:30616"/>
    </ligand>
</feature>
<dbReference type="PROSITE" id="PS01217">
    <property type="entry name" value="SUCCINYL_COA_LIG_3"/>
    <property type="match status" value="1"/>
</dbReference>
<evidence type="ECO:0000313" key="10">
    <source>
        <dbReference type="Proteomes" id="UP000183815"/>
    </source>
</evidence>
<dbReference type="Pfam" id="PF00549">
    <property type="entry name" value="Ligase_CoA"/>
    <property type="match status" value="1"/>
</dbReference>
<dbReference type="GO" id="GO:0006099">
    <property type="term" value="P:tricarboxylic acid cycle"/>
    <property type="evidence" value="ECO:0007669"/>
    <property type="project" value="UniProtKB-UniRule"/>
</dbReference>
<evidence type="ECO:0000256" key="5">
    <source>
        <dbReference type="ARBA" id="ARBA00022842"/>
    </source>
</evidence>
<sequence>MNIHEYQAKEIFRKYEIPTLQGVLIDKNTDYSSACNSLGGDLWVVKAQVHAGGRGKGGGIVVCKSQDEVSSACDKLLGSRLITPQTEKEGVLVRKIYLEEGCEISNELYLGLVLDRESEKFVFMISTEGGVEIEEVAKDTPDKILKLYIESDGTIDLKEAERISIKLGLTENQISVMIKLMQSLSKMAYDLDCSLVEINPLVVTKSNDIIALDAKVNFDDSALFRHPDVFELRDSSEDNPLEVRAISAGLNYIKLDGEIGCMVNGAGLAMATMDIIKLHGGEPANFLDVGGGATPDQISEGFRVILSDPEVKAIFVNIFGGIMRCDFVAEGIISAAQDVDLTIPLIVRLSGTNSELGRDLLNQSGLQLTAVSDMDEGARVAISSLEGSE</sequence>
<feature type="binding site" evidence="6">
    <location>
        <begin position="53"/>
        <end position="55"/>
    </location>
    <ligand>
        <name>ATP</name>
        <dbReference type="ChEBI" id="CHEBI:30616"/>
    </ligand>
</feature>
<comment type="catalytic activity">
    <reaction evidence="6">
        <text>succinate + ATP + CoA = succinyl-CoA + ADP + phosphate</text>
        <dbReference type="Rhea" id="RHEA:17661"/>
        <dbReference type="ChEBI" id="CHEBI:30031"/>
        <dbReference type="ChEBI" id="CHEBI:30616"/>
        <dbReference type="ChEBI" id="CHEBI:43474"/>
        <dbReference type="ChEBI" id="CHEBI:57287"/>
        <dbReference type="ChEBI" id="CHEBI:57292"/>
        <dbReference type="ChEBI" id="CHEBI:456216"/>
        <dbReference type="EC" id="6.2.1.5"/>
    </reaction>
</comment>
<dbReference type="Gene3D" id="3.40.50.261">
    <property type="entry name" value="Succinyl-CoA synthetase domains"/>
    <property type="match status" value="1"/>
</dbReference>
<feature type="binding site" evidence="6">
    <location>
        <position position="99"/>
    </location>
    <ligand>
        <name>ATP</name>
        <dbReference type="ChEBI" id="CHEBI:30616"/>
    </ligand>
</feature>
<dbReference type="Gene3D" id="3.30.470.20">
    <property type="entry name" value="ATP-grasp fold, B domain"/>
    <property type="match status" value="1"/>
</dbReference>
<dbReference type="InterPro" id="IPR016102">
    <property type="entry name" value="Succinyl-CoA_synth-like"/>
</dbReference>
<evidence type="ECO:0000256" key="3">
    <source>
        <dbReference type="ARBA" id="ARBA00022723"/>
    </source>
</evidence>
<dbReference type="NCBIfam" id="NF001913">
    <property type="entry name" value="PRK00696.1"/>
    <property type="match status" value="1"/>
</dbReference>
<dbReference type="PIRSF" id="PIRSF001554">
    <property type="entry name" value="SucCS_beta"/>
    <property type="match status" value="1"/>
</dbReference>
<evidence type="ECO:0000256" key="6">
    <source>
        <dbReference type="HAMAP-Rule" id="MF_00558"/>
    </source>
</evidence>
<dbReference type="InterPro" id="IPR013815">
    <property type="entry name" value="ATP_grasp_subdomain_1"/>
</dbReference>
<evidence type="ECO:0000256" key="1">
    <source>
        <dbReference type="ARBA" id="ARBA00022532"/>
    </source>
</evidence>
<organism evidence="9 10">
    <name type="scientific">Marine Group III euryarchaeote CG-Bathy1</name>
    <dbReference type="NCBI Taxonomy" id="1889001"/>
    <lineage>
        <taxon>Archaea</taxon>
        <taxon>Methanobacteriati</taxon>
        <taxon>Thermoplasmatota</taxon>
        <taxon>Thermoplasmata</taxon>
        <taxon>Candidatus Thermoprofundales</taxon>
    </lineage>
</organism>
<dbReference type="InterPro" id="IPR005809">
    <property type="entry name" value="Succ_CoA_ligase-like_bsu"/>
</dbReference>
<comment type="function">
    <text evidence="6">Succinyl-CoA synthetase functions in the citric acid cycle (TCA), coupling the hydrolysis of succinyl-CoA to the synthesis of either ATP or GTP and thus represents the only step of substrate-level phosphorylation in the TCA. The beta subunit provides nucleotide specificity of the enzyme and binds the substrate succinate, while the binding sites for coenzyme A and phosphate are found in the alpha subunit.</text>
</comment>
<dbReference type="PANTHER" id="PTHR11815:SF10">
    <property type="entry name" value="SUCCINATE--COA LIGASE [GDP-FORMING] SUBUNIT BETA, MITOCHONDRIAL"/>
    <property type="match status" value="1"/>
</dbReference>
<feature type="binding site" evidence="6">
    <location>
        <position position="46"/>
    </location>
    <ligand>
        <name>ATP</name>
        <dbReference type="ChEBI" id="CHEBI:30616"/>
    </ligand>
</feature>
<feature type="domain" description="ATP-grasp fold succinyl-CoA synthetase-type" evidence="8">
    <location>
        <begin position="2"/>
        <end position="203"/>
    </location>
</feature>
<evidence type="ECO:0000313" key="9">
    <source>
        <dbReference type="EMBL" id="OIR15149.1"/>
    </source>
</evidence>
<dbReference type="GO" id="GO:0000287">
    <property type="term" value="F:magnesium ion binding"/>
    <property type="evidence" value="ECO:0007669"/>
    <property type="project" value="UniProtKB-UniRule"/>
</dbReference>
<dbReference type="FunFam" id="3.40.50.261:FF:000001">
    <property type="entry name" value="Succinate--CoA ligase [ADP-forming] subunit beta"/>
    <property type="match status" value="1"/>
</dbReference>
<dbReference type="FunFam" id="3.30.1490.20:FF:000002">
    <property type="entry name" value="Succinate--CoA ligase [ADP-forming] subunit beta"/>
    <property type="match status" value="1"/>
</dbReference>
<dbReference type="FunFam" id="3.30.470.20:FF:000002">
    <property type="entry name" value="Succinate--CoA ligase [ADP-forming] subunit beta"/>
    <property type="match status" value="1"/>
</dbReference>
<dbReference type="Gene3D" id="3.30.1490.20">
    <property type="entry name" value="ATP-grasp fold, A domain"/>
    <property type="match status" value="1"/>
</dbReference>
<dbReference type="UniPathway" id="UPA00223">
    <property type="reaction ID" value="UER00999"/>
</dbReference>
<comment type="cofactor">
    <cofactor evidence="6">
        <name>Mg(2+)</name>
        <dbReference type="ChEBI" id="CHEBI:18420"/>
    </cofactor>
    <text evidence="6">Binds 1 Mg(2+) ion per subunit.</text>
</comment>
<protein>
    <recommendedName>
        <fullName evidence="6">Succinate--CoA ligase [ADP-forming] subunit beta</fullName>
        <ecNumber evidence="6">6.2.1.5</ecNumber>
    </recommendedName>
    <alternativeName>
        <fullName evidence="6">Succinyl-CoA synthetase subunit beta</fullName>
        <shortName evidence="6">SCS-beta</shortName>
    </alternativeName>
</protein>
<comment type="pathway">
    <text evidence="6">Carbohydrate metabolism; tricarboxylic acid cycle; succinate from succinyl-CoA (ligase route): step 1/1.</text>
</comment>
<dbReference type="SUPFAM" id="SSF52210">
    <property type="entry name" value="Succinyl-CoA synthetase domains"/>
    <property type="match status" value="1"/>
</dbReference>
<evidence type="ECO:0000259" key="7">
    <source>
        <dbReference type="Pfam" id="PF00549"/>
    </source>
</evidence>
<comment type="caution">
    <text evidence="9">The sequence shown here is derived from an EMBL/GenBank/DDBJ whole genome shotgun (WGS) entry which is preliminary data.</text>
</comment>
<keyword evidence="3 6" id="KW-0479">Metal-binding</keyword>
<keyword evidence="1 6" id="KW-0816">Tricarboxylic acid cycle</keyword>
<dbReference type="PANTHER" id="PTHR11815">
    <property type="entry name" value="SUCCINYL-COA SYNTHETASE BETA CHAIN"/>
    <property type="match status" value="1"/>
</dbReference>
<feature type="binding site" evidence="6">
    <location>
        <position position="213"/>
    </location>
    <ligand>
        <name>Mg(2+)</name>
        <dbReference type="ChEBI" id="CHEBI:18420"/>
    </ligand>
</feature>
<accession>A0A1J5TFL1</accession>
<reference evidence="9 10" key="1">
    <citation type="submission" date="2016-08" db="EMBL/GenBank/DDBJ databases">
        <title>New Insights into Marine Group III Euryarchaeota, from dark to light.</title>
        <authorList>
            <person name="Haro-Moreno J.M."/>
            <person name="Rodriguez-Valera F."/>
            <person name="Lopez-Garcia P."/>
            <person name="Moreira D."/>
            <person name="Martin-Cuadrado A.B."/>
        </authorList>
    </citation>
    <scope>NUCLEOTIDE SEQUENCE [LARGE SCALE GENOMIC DNA]</scope>
    <source>
        <strain evidence="9">CG-Bathy1</strain>
    </source>
</reference>
<proteinExistence type="inferred from homology"/>
<dbReference type="GO" id="GO:0004776">
    <property type="term" value="F:succinate-CoA ligase (GDP-forming) activity"/>
    <property type="evidence" value="ECO:0007669"/>
    <property type="project" value="RHEA"/>
</dbReference>
<dbReference type="GO" id="GO:0006104">
    <property type="term" value="P:succinyl-CoA metabolic process"/>
    <property type="evidence" value="ECO:0007669"/>
    <property type="project" value="TreeGrafter"/>
</dbReference>
<dbReference type="InterPro" id="IPR005811">
    <property type="entry name" value="SUCC_ACL_C"/>
</dbReference>
<dbReference type="HAMAP" id="MF_00558">
    <property type="entry name" value="Succ_CoA_beta"/>
    <property type="match status" value="1"/>
</dbReference>
<keyword evidence="4 6" id="KW-0547">Nucleotide-binding</keyword>
<feature type="binding site" evidence="6">
    <location>
        <position position="199"/>
    </location>
    <ligand>
        <name>Mg(2+)</name>
        <dbReference type="ChEBI" id="CHEBI:18420"/>
    </ligand>
</feature>
<keyword evidence="5 6" id="KW-0460">Magnesium</keyword>
<dbReference type="GO" id="GO:0042709">
    <property type="term" value="C:succinate-CoA ligase complex"/>
    <property type="evidence" value="ECO:0007669"/>
    <property type="project" value="TreeGrafter"/>
</dbReference>
<feature type="binding site" evidence="6">
    <location>
        <begin position="321"/>
        <end position="323"/>
    </location>
    <ligand>
        <name>substrate</name>
        <note>ligand shared with subunit alpha</note>
    </ligand>
</feature>
<dbReference type="SUPFAM" id="SSF56059">
    <property type="entry name" value="Glutathione synthetase ATP-binding domain-like"/>
    <property type="match status" value="1"/>
</dbReference>
<evidence type="ECO:0000256" key="2">
    <source>
        <dbReference type="ARBA" id="ARBA00022598"/>
    </source>
</evidence>
<feature type="binding site" evidence="6">
    <location>
        <position position="264"/>
    </location>
    <ligand>
        <name>substrate</name>
        <note>ligand shared with subunit alpha</note>
    </ligand>
</feature>
<comment type="similarity">
    <text evidence="6">Belongs to the succinate/malate CoA ligase beta subunit family.</text>
</comment>
<feature type="domain" description="ATP-citrate synthase/succinyl-CoA ligase C-terminal" evidence="7">
    <location>
        <begin position="262"/>
        <end position="376"/>
    </location>
</feature>
<dbReference type="GO" id="GO:0004775">
    <property type="term" value="F:succinate-CoA ligase (ADP-forming) activity"/>
    <property type="evidence" value="ECO:0007669"/>
    <property type="project" value="UniProtKB-UniRule"/>
</dbReference>
<evidence type="ECO:0000256" key="4">
    <source>
        <dbReference type="ARBA" id="ARBA00022741"/>
    </source>
</evidence>
<dbReference type="NCBIfam" id="TIGR01016">
    <property type="entry name" value="sucCoAbeta"/>
    <property type="match status" value="1"/>
</dbReference>
<keyword evidence="2 6" id="KW-0436">Ligase</keyword>
<dbReference type="EMBL" id="MIYU01000017">
    <property type="protein sequence ID" value="OIR15149.1"/>
    <property type="molecule type" value="Genomic_DNA"/>
</dbReference>
<dbReference type="AlphaFoldDB" id="A0A1J5TFL1"/>
<comment type="catalytic activity">
    <reaction evidence="6">
        <text>GTP + succinate + CoA = succinyl-CoA + GDP + phosphate</text>
        <dbReference type="Rhea" id="RHEA:22120"/>
        <dbReference type="ChEBI" id="CHEBI:30031"/>
        <dbReference type="ChEBI" id="CHEBI:37565"/>
        <dbReference type="ChEBI" id="CHEBI:43474"/>
        <dbReference type="ChEBI" id="CHEBI:57287"/>
        <dbReference type="ChEBI" id="CHEBI:57292"/>
        <dbReference type="ChEBI" id="CHEBI:58189"/>
    </reaction>
</comment>